<evidence type="ECO:0000313" key="2">
    <source>
        <dbReference type="EMBL" id="RSM19589.1"/>
    </source>
</evidence>
<feature type="transmembrane region" description="Helical" evidence="1">
    <location>
        <begin position="199"/>
        <end position="223"/>
    </location>
</feature>
<evidence type="ECO:0000313" key="3">
    <source>
        <dbReference type="Proteomes" id="UP000288429"/>
    </source>
</evidence>
<protein>
    <submittedName>
        <fullName evidence="2">Uncharacterized protein</fullName>
    </submittedName>
</protein>
<dbReference type="EMBL" id="NIZV01000011">
    <property type="protein sequence ID" value="RSM19589.1"/>
    <property type="molecule type" value="Genomic_DNA"/>
</dbReference>
<feature type="transmembrane region" description="Helical" evidence="1">
    <location>
        <begin position="50"/>
        <end position="69"/>
    </location>
</feature>
<reference evidence="2 3" key="1">
    <citation type="submission" date="2017-06" db="EMBL/GenBank/DDBJ databases">
        <title>Cmopartive genomic analysis of Ambrosia Fusariam Clade fungi.</title>
        <authorList>
            <person name="Stajich J.E."/>
            <person name="Carrillo J."/>
            <person name="Kijimoto T."/>
            <person name="Eskalen A."/>
            <person name="O'Donnell K."/>
            <person name="Kasson M."/>
        </authorList>
    </citation>
    <scope>NUCLEOTIDE SEQUENCE [LARGE SCALE GENOMIC DNA]</scope>
    <source>
        <strain evidence="2 3">NRRL 20438</strain>
    </source>
</reference>
<feature type="transmembrane region" description="Helical" evidence="1">
    <location>
        <begin position="105"/>
        <end position="128"/>
    </location>
</feature>
<dbReference type="Proteomes" id="UP000288429">
    <property type="component" value="Unassembled WGS sequence"/>
</dbReference>
<feature type="transmembrane region" description="Helical" evidence="1">
    <location>
        <begin position="76"/>
        <end position="93"/>
    </location>
</feature>
<proteinExistence type="predicted"/>
<keyword evidence="1" id="KW-0472">Membrane</keyword>
<keyword evidence="3" id="KW-1185">Reference proteome</keyword>
<keyword evidence="1" id="KW-1133">Transmembrane helix</keyword>
<feature type="transmembrane region" description="Helical" evidence="1">
    <location>
        <begin position="316"/>
        <end position="335"/>
    </location>
</feature>
<keyword evidence="1" id="KW-0812">Transmembrane</keyword>
<accession>A0A428UZ67</accession>
<feature type="transmembrane region" description="Helical" evidence="1">
    <location>
        <begin position="281"/>
        <end position="304"/>
    </location>
</feature>
<sequence>MILDTCHGNSTAVGTIDLGLTIADFSASLAHGEYCAKNASYIRPDDAGSILPWPYTLAWFLIHFPITLIRVHRWEKVQALSIILAVTTVWFQLQAYTSSIEPEAVLVWMPIFVVLDIGAMMQLVFLIVEDTGFWPLVRALPNFLPLSARRSSTASSTVVGSEEVRIEGSGKTATATPLPPSWNELSREPASSELVGRAWLAMLSFILGILLLSIQLFGLSMAIKGFQSDHVTAQWCSTFFATAVAVESDCRLYNVTPSLSQGIGCITIKGYEQYTWLQASIIIISLSLAFQVFDCTIMTLVSSTTRWRGAKMKRPWFTMFTGNIVLLVLIVVGVFQSQRLPRDVSPSVLVYKHGMGLGNNNHTCIGELTPYGVRGAIIGWTDGFLESWGDTYSPKSYSPKSY</sequence>
<organism evidence="2 3">
    <name type="scientific">Fusarium ambrosium</name>
    <dbReference type="NCBI Taxonomy" id="131363"/>
    <lineage>
        <taxon>Eukaryota</taxon>
        <taxon>Fungi</taxon>
        <taxon>Dikarya</taxon>
        <taxon>Ascomycota</taxon>
        <taxon>Pezizomycotina</taxon>
        <taxon>Sordariomycetes</taxon>
        <taxon>Hypocreomycetidae</taxon>
        <taxon>Hypocreales</taxon>
        <taxon>Nectriaceae</taxon>
        <taxon>Fusarium</taxon>
        <taxon>Fusarium solani species complex</taxon>
    </lineage>
</organism>
<dbReference type="AlphaFoldDB" id="A0A428UZ67"/>
<name>A0A428UZ67_9HYPO</name>
<evidence type="ECO:0000256" key="1">
    <source>
        <dbReference type="SAM" id="Phobius"/>
    </source>
</evidence>
<comment type="caution">
    <text evidence="2">The sequence shown here is derived from an EMBL/GenBank/DDBJ whole genome shotgun (WGS) entry which is preliminary data.</text>
</comment>
<gene>
    <name evidence="2" type="ORF">CDV31_001476</name>
</gene>